<keyword evidence="1" id="KW-0378">Hydrolase</keyword>
<protein>
    <submittedName>
        <fullName evidence="1">Acid protease</fullName>
    </submittedName>
</protein>
<reference evidence="1" key="2">
    <citation type="journal article" date="2022" name="New Phytol.">
        <title>Evolutionary transition to the ectomycorrhizal habit in the genomes of a hyperdiverse lineage of mushroom-forming fungi.</title>
        <authorList>
            <person name="Looney B."/>
            <person name="Miyauchi S."/>
            <person name="Morin E."/>
            <person name="Drula E."/>
            <person name="Courty P.E."/>
            <person name="Kohler A."/>
            <person name="Kuo A."/>
            <person name="LaButti K."/>
            <person name="Pangilinan J."/>
            <person name="Lipzen A."/>
            <person name="Riley R."/>
            <person name="Andreopoulos W."/>
            <person name="He G."/>
            <person name="Johnson J."/>
            <person name="Nolan M."/>
            <person name="Tritt A."/>
            <person name="Barry K.W."/>
            <person name="Grigoriev I.V."/>
            <person name="Nagy L.G."/>
            <person name="Hibbett D."/>
            <person name="Henrissat B."/>
            <person name="Matheny P.B."/>
            <person name="Labbe J."/>
            <person name="Martin F.M."/>
        </authorList>
    </citation>
    <scope>NUCLEOTIDE SEQUENCE</scope>
    <source>
        <strain evidence="1">FP105234-sp</strain>
    </source>
</reference>
<dbReference type="EMBL" id="MU275838">
    <property type="protein sequence ID" value="KAI0053836.1"/>
    <property type="molecule type" value="Genomic_DNA"/>
</dbReference>
<dbReference type="Proteomes" id="UP000814033">
    <property type="component" value="Unassembled WGS sequence"/>
</dbReference>
<gene>
    <name evidence="1" type="ORF">FA95DRAFT_1591692</name>
</gene>
<reference evidence="1" key="1">
    <citation type="submission" date="2021-02" db="EMBL/GenBank/DDBJ databases">
        <authorList>
            <consortium name="DOE Joint Genome Institute"/>
            <person name="Ahrendt S."/>
            <person name="Looney B.P."/>
            <person name="Miyauchi S."/>
            <person name="Morin E."/>
            <person name="Drula E."/>
            <person name="Courty P.E."/>
            <person name="Chicoki N."/>
            <person name="Fauchery L."/>
            <person name="Kohler A."/>
            <person name="Kuo A."/>
            <person name="Labutti K."/>
            <person name="Pangilinan J."/>
            <person name="Lipzen A."/>
            <person name="Riley R."/>
            <person name="Andreopoulos W."/>
            <person name="He G."/>
            <person name="Johnson J."/>
            <person name="Barry K.W."/>
            <person name="Grigoriev I.V."/>
            <person name="Nagy L."/>
            <person name="Hibbett D."/>
            <person name="Henrissat B."/>
            <person name="Matheny P.B."/>
            <person name="Labbe J."/>
            <person name="Martin F."/>
        </authorList>
    </citation>
    <scope>NUCLEOTIDE SEQUENCE</scope>
    <source>
        <strain evidence="1">FP105234-sp</strain>
    </source>
</reference>
<keyword evidence="2" id="KW-1185">Reference proteome</keyword>
<organism evidence="1 2">
    <name type="scientific">Auriscalpium vulgare</name>
    <dbReference type="NCBI Taxonomy" id="40419"/>
    <lineage>
        <taxon>Eukaryota</taxon>
        <taxon>Fungi</taxon>
        <taxon>Dikarya</taxon>
        <taxon>Basidiomycota</taxon>
        <taxon>Agaricomycotina</taxon>
        <taxon>Agaricomycetes</taxon>
        <taxon>Russulales</taxon>
        <taxon>Auriscalpiaceae</taxon>
        <taxon>Auriscalpium</taxon>
    </lineage>
</organism>
<proteinExistence type="predicted"/>
<evidence type="ECO:0000313" key="2">
    <source>
        <dbReference type="Proteomes" id="UP000814033"/>
    </source>
</evidence>
<accession>A0ACB8SCZ8</accession>
<comment type="caution">
    <text evidence="1">The sequence shown here is derived from an EMBL/GenBank/DDBJ whole genome shotgun (WGS) entry which is preliminary data.</text>
</comment>
<name>A0ACB8SCZ8_9AGAM</name>
<sequence length="414" mass="43828">MTSSAYLALISIGGQEMEVIFDTGSADLWVVSSNCTQTDCAGVAKYSSTPTLSLSDTPFKLGYLIGSVSGLVGFETIAVGSYQITPQVFAVANDTQGLDLSAAGDSGIMGFAFPGAASIPSTSGKTIVENLFSYFDDAHRFFAFQLGGDLTNSSFTLGELDPAFANSTNDLTYTPVYTGHNVDLDYWKLPLHAINLNSSTSFSGLAPSRVVGSPTPIAVLDTGTTFILGPSSDVDAFWDAVGGSRKTDSGTWQVKCNRAVTVGFMLGQDDSIKEYIVDPRDISYREGSPADDWCTGGIQSSDSINSGDWILGDTFLRNVYVTHHGAASGRPPLIGLLNLTDPDSALERFQSERGDDPLSPMQGRGDVRTRHGVGHVLSAGTICGIVLVGAFLVGALAAWLFQAIKVHLARKQDK</sequence>
<keyword evidence="1" id="KW-0645">Protease</keyword>
<evidence type="ECO:0000313" key="1">
    <source>
        <dbReference type="EMBL" id="KAI0053836.1"/>
    </source>
</evidence>